<dbReference type="GO" id="GO:0009360">
    <property type="term" value="C:DNA polymerase III complex"/>
    <property type="evidence" value="ECO:0007669"/>
    <property type="project" value="InterPro"/>
</dbReference>
<comment type="similarity">
    <text evidence="1 11">Belongs to the DnaX/STICHEL family.</text>
</comment>
<dbReference type="FunFam" id="3.40.50.300:FF:000014">
    <property type="entry name" value="DNA polymerase III subunit gamma/tau"/>
    <property type="match status" value="1"/>
</dbReference>
<sequence length="759" mass="81747">MSGTPPRSRRPLADDRYQFSLHPSLIRPRAHMDEQRYLVTARKYRPSLFTEVVAQEHVTETLKNAIRMERLAHAYLFSGPRGVGKTTAARILAKAINCETPREEREDGAEPCCECDSCESFEAGRSLNVFEMDAASNNKVDDIRELREKVRIPPQGDQKKVYILDEVHMLSKQAFNALLKTLEEPPAHALFIFATTEPHKVLPTILSRCQRFDFRRIPVPEIVQRLREICETEGVEADEESLMLLARKGNGALRDALSAFDQALSLCGATLEYGELTQALGVVDQDLYFRLTDHVAAQDTAGMIELVRHVVRSGYDLQEMLVGLAEHLRNLLVAHSLGGEALEEVAESTRTRYADEAERFDEADLLRLLTMAADTEDDIKQSPQPRLTLETTLLKMAQLRRSADLRAVLEKIDRLEQMAEDGDLPEAVPGDGVTASETASAPPAPPESEKSENTETGGAAGREASPDAAAEPRPGYGPESTAPPNAPEDAPSTKDAESDPKNETPDGAPADVVDEAGNETLSASDEDDAPNDDAPNDEAPNDEAPDADAQGPDDGDEPPSSDAPADGTDASGADPSVGYNDIFGAPALGDDESSEGGSASGTTDARASESASTSDGSDASAAAVAEPAVAAGADADGVATEWPQVVQSVKDTHISLGSLLGEAEPVEYVDGTLTVAVPRALHRDTLRDRRRVLLRHVTDTVAPTVDDLRFVVEDTSDAAAADADTSDEPLSPREQLSQLRDTYPALDVLFSEFGAEPVW</sequence>
<gene>
    <name evidence="11 14" type="primary">dnaX</name>
    <name evidence="14" type="ordered locus">SRM_02776</name>
</gene>
<dbReference type="Proteomes" id="UP000000933">
    <property type="component" value="Chromosome"/>
</dbReference>
<dbReference type="PATRIC" id="fig|761659.10.peg.3029"/>
<dbReference type="InterPro" id="IPR012763">
    <property type="entry name" value="DNA_pol_III_sug/sutau_N"/>
</dbReference>
<evidence type="ECO:0000256" key="3">
    <source>
        <dbReference type="ARBA" id="ARBA00022695"/>
    </source>
</evidence>
<organism evidence="14 15">
    <name type="scientific">Salinibacter ruber (strain M8)</name>
    <dbReference type="NCBI Taxonomy" id="761659"/>
    <lineage>
        <taxon>Bacteria</taxon>
        <taxon>Pseudomonadati</taxon>
        <taxon>Rhodothermota</taxon>
        <taxon>Rhodothermia</taxon>
        <taxon>Rhodothermales</taxon>
        <taxon>Salinibacteraceae</taxon>
        <taxon>Salinibacter</taxon>
    </lineage>
</organism>
<dbReference type="GO" id="GO:0003677">
    <property type="term" value="F:DNA binding"/>
    <property type="evidence" value="ECO:0007669"/>
    <property type="project" value="InterPro"/>
</dbReference>
<dbReference type="SUPFAM" id="SSF52540">
    <property type="entry name" value="P-loop containing nucleoside triphosphate hydrolases"/>
    <property type="match status" value="1"/>
</dbReference>
<keyword evidence="7" id="KW-0862">Zinc</keyword>
<dbReference type="Gene3D" id="3.40.50.300">
    <property type="entry name" value="P-loop containing nucleotide triphosphate hydrolases"/>
    <property type="match status" value="1"/>
</dbReference>
<dbReference type="HOGENOM" id="CLU_006229_0_2_10"/>
<evidence type="ECO:0000256" key="11">
    <source>
        <dbReference type="RuleBase" id="RU364063"/>
    </source>
</evidence>
<keyword evidence="4 11" id="KW-0235">DNA replication</keyword>
<dbReference type="EMBL" id="FP565814">
    <property type="protein sequence ID" value="CBH25697.1"/>
    <property type="molecule type" value="Genomic_DNA"/>
</dbReference>
<proteinExistence type="inferred from homology"/>
<dbReference type="GO" id="GO:0003887">
    <property type="term" value="F:DNA-directed DNA polymerase activity"/>
    <property type="evidence" value="ECO:0007669"/>
    <property type="project" value="UniProtKB-KW"/>
</dbReference>
<dbReference type="InterPro" id="IPR008921">
    <property type="entry name" value="DNA_pol3_clamp-load_cplx_C"/>
</dbReference>
<dbReference type="KEGG" id="srm:SRM_02776"/>
<accession>D5HCE2</accession>
<feature type="compositionally biased region" description="Low complexity" evidence="12">
    <location>
        <begin position="595"/>
        <end position="633"/>
    </location>
</feature>
<dbReference type="EC" id="2.7.7.7" evidence="11"/>
<dbReference type="InterPro" id="IPR050238">
    <property type="entry name" value="DNA_Rep/Repair_Clamp_Loader"/>
</dbReference>
<feature type="domain" description="AAA+ ATPase" evidence="13">
    <location>
        <begin position="71"/>
        <end position="218"/>
    </location>
</feature>
<dbReference type="PANTHER" id="PTHR11669:SF0">
    <property type="entry name" value="PROTEIN STICHEL-LIKE 2"/>
    <property type="match status" value="1"/>
</dbReference>
<feature type="region of interest" description="Disordered" evidence="12">
    <location>
        <begin position="419"/>
        <end position="633"/>
    </location>
</feature>
<comment type="catalytic activity">
    <reaction evidence="10 11">
        <text>DNA(n) + a 2'-deoxyribonucleoside 5'-triphosphate = DNA(n+1) + diphosphate</text>
        <dbReference type="Rhea" id="RHEA:22508"/>
        <dbReference type="Rhea" id="RHEA-COMP:17339"/>
        <dbReference type="Rhea" id="RHEA-COMP:17340"/>
        <dbReference type="ChEBI" id="CHEBI:33019"/>
        <dbReference type="ChEBI" id="CHEBI:61560"/>
        <dbReference type="ChEBI" id="CHEBI:173112"/>
        <dbReference type="EC" id="2.7.7.7"/>
    </reaction>
</comment>
<keyword evidence="9 11" id="KW-0239">DNA-directed DNA polymerase</keyword>
<feature type="compositionally biased region" description="Acidic residues" evidence="12">
    <location>
        <begin position="524"/>
        <end position="559"/>
    </location>
</feature>
<dbReference type="CDD" id="cd00009">
    <property type="entry name" value="AAA"/>
    <property type="match status" value="1"/>
</dbReference>
<protein>
    <recommendedName>
        <fullName evidence="11">DNA polymerase III subunit gamma/tau</fullName>
        <ecNumber evidence="11">2.7.7.7</ecNumber>
    </recommendedName>
</protein>
<evidence type="ECO:0000256" key="9">
    <source>
        <dbReference type="ARBA" id="ARBA00022932"/>
    </source>
</evidence>
<evidence type="ECO:0000313" key="14">
    <source>
        <dbReference type="EMBL" id="CBH25697.1"/>
    </source>
</evidence>
<evidence type="ECO:0000256" key="4">
    <source>
        <dbReference type="ARBA" id="ARBA00022705"/>
    </source>
</evidence>
<keyword evidence="6 11" id="KW-0547">Nucleotide-binding</keyword>
<dbReference type="PANTHER" id="PTHR11669">
    <property type="entry name" value="REPLICATION FACTOR C / DNA POLYMERASE III GAMMA-TAU SUBUNIT"/>
    <property type="match status" value="1"/>
</dbReference>
<comment type="subunit">
    <text evidence="11">DNA polymerase III contains a core (composed of alpha, epsilon and theta chains) that associates with a tau subunit. This core dimerizes to form the POLIII' complex. PolIII' associates with the gamma complex (composed of gamma, delta, delta', psi and chi chains) and with the beta chain to form the complete DNA polymerase III complex.</text>
</comment>
<dbReference type="InterPro" id="IPR022754">
    <property type="entry name" value="DNA_pol_III_gamma-3"/>
</dbReference>
<evidence type="ECO:0000256" key="2">
    <source>
        <dbReference type="ARBA" id="ARBA00022679"/>
    </source>
</evidence>
<keyword evidence="5" id="KW-0479">Metal-binding</keyword>
<keyword evidence="2 11" id="KW-0808">Transferase</keyword>
<reference evidence="14 15" key="1">
    <citation type="journal article" date="2010" name="ISME J.">
        <title>Fine-scale evolution: genomic, phenotypic and ecological differentiation in two coexisting Salinibacter ruber strains.</title>
        <authorList>
            <person name="Pena A."/>
            <person name="Teeling H."/>
            <person name="Huerta-Cepas J."/>
            <person name="Santos F."/>
            <person name="Yarza P."/>
            <person name="Brito-Echeverria J."/>
            <person name="Lucio M."/>
            <person name="Schmitt-Kopplin P."/>
            <person name="Meseguer I."/>
            <person name="Schenowitz C."/>
            <person name="Dossat C."/>
            <person name="Barbe V."/>
            <person name="Dopazo J."/>
            <person name="Rossello-Mora R."/>
            <person name="Schuler M."/>
            <person name="Glockner F.O."/>
            <person name="Amann R."/>
            <person name="Gabaldon T."/>
            <person name="Anton J."/>
        </authorList>
    </citation>
    <scope>NUCLEOTIDE SEQUENCE [LARGE SCALE GENOMIC DNA]</scope>
    <source>
        <strain evidence="14 15">M8</strain>
    </source>
</reference>
<reference evidence="15" key="2">
    <citation type="submission" date="2010-04" db="EMBL/GenBank/DDBJ databases">
        <title>Genome sequence of Salinibacter ruber M8.</title>
        <authorList>
            <consortium name="Genoscope"/>
        </authorList>
    </citation>
    <scope>NUCLEOTIDE SEQUENCE [LARGE SCALE GENOMIC DNA]</scope>
    <source>
        <strain evidence="15">M8</strain>
    </source>
</reference>
<evidence type="ECO:0000256" key="1">
    <source>
        <dbReference type="ARBA" id="ARBA00006360"/>
    </source>
</evidence>
<evidence type="ECO:0000256" key="12">
    <source>
        <dbReference type="SAM" id="MobiDB-lite"/>
    </source>
</evidence>
<comment type="function">
    <text evidence="11">DNA polymerase III is a complex, multichain enzyme responsible for most of the replicative synthesis in bacteria. This DNA polymerase also exhibits 3' to 5' exonuclease activity.</text>
</comment>
<name>D5HCE2_SALRM</name>
<dbReference type="InterPro" id="IPR027417">
    <property type="entry name" value="P-loop_NTPase"/>
</dbReference>
<dbReference type="Gene3D" id="1.20.272.10">
    <property type="match status" value="1"/>
</dbReference>
<dbReference type="InterPro" id="IPR045085">
    <property type="entry name" value="HLD_clamp_pol_III_gamma_tau"/>
</dbReference>
<evidence type="ECO:0000256" key="6">
    <source>
        <dbReference type="ARBA" id="ARBA00022741"/>
    </source>
</evidence>
<dbReference type="SUPFAM" id="SSF48019">
    <property type="entry name" value="post-AAA+ oligomerization domain-like"/>
    <property type="match status" value="1"/>
</dbReference>
<evidence type="ECO:0000313" key="15">
    <source>
        <dbReference type="Proteomes" id="UP000000933"/>
    </source>
</evidence>
<evidence type="ECO:0000256" key="8">
    <source>
        <dbReference type="ARBA" id="ARBA00022840"/>
    </source>
</evidence>
<dbReference type="NCBIfam" id="TIGR02397">
    <property type="entry name" value="dnaX_nterm"/>
    <property type="match status" value="1"/>
</dbReference>
<dbReference type="SMART" id="SM00382">
    <property type="entry name" value="AAA"/>
    <property type="match status" value="1"/>
</dbReference>
<dbReference type="Gene3D" id="1.10.8.60">
    <property type="match status" value="1"/>
</dbReference>
<dbReference type="GO" id="GO:0046872">
    <property type="term" value="F:metal ion binding"/>
    <property type="evidence" value="ECO:0007669"/>
    <property type="project" value="UniProtKB-KW"/>
</dbReference>
<dbReference type="NCBIfam" id="NF004046">
    <property type="entry name" value="PRK05563.1"/>
    <property type="match status" value="1"/>
</dbReference>
<evidence type="ECO:0000259" key="13">
    <source>
        <dbReference type="SMART" id="SM00382"/>
    </source>
</evidence>
<keyword evidence="8 11" id="KW-0067">ATP-binding</keyword>
<dbReference type="Pfam" id="PF12169">
    <property type="entry name" value="DNA_pol3_gamma3"/>
    <property type="match status" value="1"/>
</dbReference>
<keyword evidence="3 11" id="KW-0548">Nucleotidyltransferase</keyword>
<dbReference type="CDD" id="cd18137">
    <property type="entry name" value="HLD_clamp_pol_III_gamma_tau"/>
    <property type="match status" value="1"/>
</dbReference>
<dbReference type="Pfam" id="PF22608">
    <property type="entry name" value="DNAX_ATPase_lid"/>
    <property type="match status" value="1"/>
</dbReference>
<feature type="compositionally biased region" description="Basic and acidic residues" evidence="12">
    <location>
        <begin position="491"/>
        <end position="504"/>
    </location>
</feature>
<evidence type="ECO:0000256" key="5">
    <source>
        <dbReference type="ARBA" id="ARBA00022723"/>
    </source>
</evidence>
<dbReference type="InterPro" id="IPR003593">
    <property type="entry name" value="AAA+_ATPase"/>
</dbReference>
<dbReference type="AlphaFoldDB" id="D5HCE2"/>
<dbReference type="Pfam" id="PF13177">
    <property type="entry name" value="DNA_pol3_delta2"/>
    <property type="match status" value="1"/>
</dbReference>
<evidence type="ECO:0000256" key="10">
    <source>
        <dbReference type="ARBA" id="ARBA00049244"/>
    </source>
</evidence>
<dbReference type="GO" id="GO:0006261">
    <property type="term" value="P:DNA-templated DNA replication"/>
    <property type="evidence" value="ECO:0007669"/>
    <property type="project" value="TreeGrafter"/>
</dbReference>
<dbReference type="GO" id="GO:0005524">
    <property type="term" value="F:ATP binding"/>
    <property type="evidence" value="ECO:0007669"/>
    <property type="project" value="UniProtKB-KW"/>
</dbReference>
<evidence type="ECO:0000256" key="7">
    <source>
        <dbReference type="ARBA" id="ARBA00022833"/>
    </source>
</evidence>